<protein>
    <recommendedName>
        <fullName evidence="2">Short chain amide porin</fullName>
    </recommendedName>
</protein>
<name>A0A3B0ZHB3_9ZZZZ</name>
<dbReference type="InterPro" id="IPR023614">
    <property type="entry name" value="Porin_dom_sf"/>
</dbReference>
<reference evidence="1" key="1">
    <citation type="submission" date="2018-06" db="EMBL/GenBank/DDBJ databases">
        <authorList>
            <person name="Zhirakovskaya E."/>
        </authorList>
    </citation>
    <scope>NUCLEOTIDE SEQUENCE</scope>
</reference>
<dbReference type="EMBL" id="UOFO01000127">
    <property type="protein sequence ID" value="VAW87623.1"/>
    <property type="molecule type" value="Genomic_DNA"/>
</dbReference>
<dbReference type="SUPFAM" id="SSF56935">
    <property type="entry name" value="Porins"/>
    <property type="match status" value="1"/>
</dbReference>
<organism evidence="1">
    <name type="scientific">hydrothermal vent metagenome</name>
    <dbReference type="NCBI Taxonomy" id="652676"/>
    <lineage>
        <taxon>unclassified sequences</taxon>
        <taxon>metagenomes</taxon>
        <taxon>ecological metagenomes</taxon>
    </lineage>
</organism>
<dbReference type="InterPro" id="IPR010870">
    <property type="entry name" value="Porin_O/P"/>
</dbReference>
<accession>A0A3B0ZHB3</accession>
<gene>
    <name evidence="1" type="ORF">MNBD_GAMMA16-1447</name>
</gene>
<evidence type="ECO:0008006" key="2">
    <source>
        <dbReference type="Google" id="ProtNLM"/>
    </source>
</evidence>
<dbReference type="AlphaFoldDB" id="A0A3B0ZHB3"/>
<sequence>MFNTDQKRHRKKPGSENNIFSDTTLSLTLSLIIISSTLPSAYAGEKIMIDNEKSISLGLAFRSSFAITEDGAPNGSSASKDFSVDNMEVRLDGQFNNHIKATLNAERTSDGQLRVQDAIAKFEFNDDFNLWLGRMLIPSDRANLSGPFYTNVWEYPGVVSRYPSLGSGRDNGLLIWGKPGDGKIVYSLGVFNGHNRAAGGSNDSSSLLYATRVAVNFFDPESAPAYYVSNTYYGKNRVLTLGASYQFQKDGVGLSPTASNDFNGWNIDFLFEDVLGPGVLTVDGAYYKYELNGQVDCGSGEPGSMPCVDDQNMGNQVEGNGYLATLAYLFPQKIGIGHFQPFLRQQQFNRDISVTVNKQLDFGINYIINKHSARISAVYSQLKDDRLTLANNDIDKFVIGFQLQY</sequence>
<dbReference type="Gene3D" id="2.40.160.10">
    <property type="entry name" value="Porin"/>
    <property type="match status" value="1"/>
</dbReference>
<dbReference type="Pfam" id="PF07396">
    <property type="entry name" value="Porin_O_P"/>
    <property type="match status" value="1"/>
</dbReference>
<proteinExistence type="predicted"/>
<evidence type="ECO:0000313" key="1">
    <source>
        <dbReference type="EMBL" id="VAW87623.1"/>
    </source>
</evidence>